<dbReference type="Gene3D" id="1.20.120.1250">
    <property type="entry name" value="Sulfhydryl oxidase R596, ORFan domain"/>
    <property type="match status" value="1"/>
</dbReference>
<gene>
    <name evidence="2" type="ORF">ONE63_009487</name>
</gene>
<evidence type="ECO:0000256" key="1">
    <source>
        <dbReference type="SAM" id="MobiDB-lite"/>
    </source>
</evidence>
<feature type="compositionally biased region" description="Basic and acidic residues" evidence="1">
    <location>
        <begin position="15"/>
        <end position="28"/>
    </location>
</feature>
<keyword evidence="3" id="KW-1185">Reference proteome</keyword>
<feature type="region of interest" description="Disordered" evidence="1">
    <location>
        <begin position="214"/>
        <end position="235"/>
    </location>
</feature>
<name>A0AAV7XMB5_9NEOP</name>
<feature type="region of interest" description="Disordered" evidence="1">
    <location>
        <begin position="14"/>
        <end position="52"/>
    </location>
</feature>
<organism evidence="2 3">
    <name type="scientific">Megalurothrips usitatus</name>
    <name type="common">bean blossom thrips</name>
    <dbReference type="NCBI Taxonomy" id="439358"/>
    <lineage>
        <taxon>Eukaryota</taxon>
        <taxon>Metazoa</taxon>
        <taxon>Ecdysozoa</taxon>
        <taxon>Arthropoda</taxon>
        <taxon>Hexapoda</taxon>
        <taxon>Insecta</taxon>
        <taxon>Pterygota</taxon>
        <taxon>Neoptera</taxon>
        <taxon>Paraneoptera</taxon>
        <taxon>Thysanoptera</taxon>
        <taxon>Terebrantia</taxon>
        <taxon>Thripoidea</taxon>
        <taxon>Thripidae</taxon>
        <taxon>Megalurothrips</taxon>
    </lineage>
</organism>
<evidence type="ECO:0000313" key="3">
    <source>
        <dbReference type="Proteomes" id="UP001075354"/>
    </source>
</evidence>
<protein>
    <submittedName>
        <fullName evidence="2">Uncharacterized protein</fullName>
    </submittedName>
</protein>
<reference evidence="2" key="1">
    <citation type="submission" date="2022-12" db="EMBL/GenBank/DDBJ databases">
        <title>Chromosome-level genome assembly of the bean flower thrips Megalurothrips usitatus.</title>
        <authorList>
            <person name="Ma L."/>
            <person name="Liu Q."/>
            <person name="Li H."/>
            <person name="Cai W."/>
        </authorList>
    </citation>
    <scope>NUCLEOTIDE SEQUENCE</scope>
    <source>
        <strain evidence="2">Cailab_2022a</strain>
    </source>
</reference>
<dbReference type="Proteomes" id="UP001075354">
    <property type="component" value="Chromosome 7"/>
</dbReference>
<dbReference type="EMBL" id="JAPTSV010000007">
    <property type="protein sequence ID" value="KAJ1526338.1"/>
    <property type="molecule type" value="Genomic_DNA"/>
</dbReference>
<proteinExistence type="predicted"/>
<dbReference type="AlphaFoldDB" id="A0AAV7XMB5"/>
<sequence length="235" mass="26133">MVFSIPMAAAADAMPKVKSESAAERRSEGSGWQGGQLFGSENNETTFTGGGFKDKEKARETLKLLDGRDINYQYQVINSMYNRAKVIVKRTKDAEKLRNLQEAVDTFAEWLDDYKTHSRSKENFGYLPLDSIRAFQSLAKDQGVLNGKKPTFIDVEGADVTWDIHRNKNLKPLVDTLHKEEQPLYTSRGLPSKWHLGLIVWGYSPEPAKVKKLAAAAKKSEKSSSGSGSGEEDSS</sequence>
<evidence type="ECO:0000313" key="2">
    <source>
        <dbReference type="EMBL" id="KAJ1526338.1"/>
    </source>
</evidence>
<accession>A0AAV7XMB5</accession>
<comment type="caution">
    <text evidence="2">The sequence shown here is derived from an EMBL/GenBank/DDBJ whole genome shotgun (WGS) entry which is preliminary data.</text>
</comment>